<accession>A0A9P7D4E0</accession>
<organism evidence="2 3">
    <name type="scientific">Suillus placidus</name>
    <dbReference type="NCBI Taxonomy" id="48579"/>
    <lineage>
        <taxon>Eukaryota</taxon>
        <taxon>Fungi</taxon>
        <taxon>Dikarya</taxon>
        <taxon>Basidiomycota</taxon>
        <taxon>Agaricomycotina</taxon>
        <taxon>Agaricomycetes</taxon>
        <taxon>Agaricomycetidae</taxon>
        <taxon>Boletales</taxon>
        <taxon>Suillineae</taxon>
        <taxon>Suillaceae</taxon>
        <taxon>Suillus</taxon>
    </lineage>
</organism>
<gene>
    <name evidence="2" type="ORF">EV702DRAFT_1278159</name>
</gene>
<dbReference type="Proteomes" id="UP000714275">
    <property type="component" value="Unassembled WGS sequence"/>
</dbReference>
<proteinExistence type="predicted"/>
<dbReference type="EMBL" id="JABBWD010000017">
    <property type="protein sequence ID" value="KAG1778066.1"/>
    <property type="molecule type" value="Genomic_DNA"/>
</dbReference>
<keyword evidence="3" id="KW-1185">Reference proteome</keyword>
<reference evidence="2" key="1">
    <citation type="journal article" date="2020" name="New Phytol.">
        <title>Comparative genomics reveals dynamic genome evolution in host specialist ectomycorrhizal fungi.</title>
        <authorList>
            <person name="Lofgren L.A."/>
            <person name="Nguyen N.H."/>
            <person name="Vilgalys R."/>
            <person name="Ruytinx J."/>
            <person name="Liao H.L."/>
            <person name="Branco S."/>
            <person name="Kuo A."/>
            <person name="LaButti K."/>
            <person name="Lipzen A."/>
            <person name="Andreopoulos W."/>
            <person name="Pangilinan J."/>
            <person name="Riley R."/>
            <person name="Hundley H."/>
            <person name="Na H."/>
            <person name="Barry K."/>
            <person name="Grigoriev I.V."/>
            <person name="Stajich J.E."/>
            <person name="Kennedy P.G."/>
        </authorList>
    </citation>
    <scope>NUCLEOTIDE SEQUENCE</scope>
    <source>
        <strain evidence="2">DOB743</strain>
    </source>
</reference>
<dbReference type="OrthoDB" id="2689684at2759"/>
<sequence>MAPYWLVRATTTTSTIPSPASLKGPVDGHSSGKETLLSGTFVPKQRWCQCMLLTQVMSILSIPLPPSSNLHQWRHSSAGVVQLSPARIRTSIDELMLDDKKNQALNHRAVSIAYKDDKTARLWNLDNGQPISSPLQHAEQHRPPLSTGLEASWNGADKVVKAPSCNGTILQLFKFRMRRANIDLRLSNLLRFSPRTTAVQNDQHCDPLDFSATLPLPRPLPGRTTTQGHSDMNPGESSRPLSTTRSSAAPPPTFADPIHHLSSWWPVCGGHTQPDRDHRI</sequence>
<evidence type="ECO:0000256" key="1">
    <source>
        <dbReference type="SAM" id="MobiDB-lite"/>
    </source>
</evidence>
<name>A0A9P7D4E0_9AGAM</name>
<feature type="compositionally biased region" description="Polar residues" evidence="1">
    <location>
        <begin position="227"/>
        <end position="247"/>
    </location>
</feature>
<protein>
    <submittedName>
        <fullName evidence="2">Uncharacterized protein</fullName>
    </submittedName>
</protein>
<feature type="region of interest" description="Disordered" evidence="1">
    <location>
        <begin position="211"/>
        <end position="253"/>
    </location>
</feature>
<evidence type="ECO:0000313" key="2">
    <source>
        <dbReference type="EMBL" id="KAG1778066.1"/>
    </source>
</evidence>
<dbReference type="AlphaFoldDB" id="A0A9P7D4E0"/>
<comment type="caution">
    <text evidence="2">The sequence shown here is derived from an EMBL/GenBank/DDBJ whole genome shotgun (WGS) entry which is preliminary data.</text>
</comment>
<evidence type="ECO:0000313" key="3">
    <source>
        <dbReference type="Proteomes" id="UP000714275"/>
    </source>
</evidence>